<organism evidence="13 14">
    <name type="scientific">Secundilactobacillus malefermentans</name>
    <dbReference type="NCBI Taxonomy" id="176292"/>
    <lineage>
        <taxon>Bacteria</taxon>
        <taxon>Bacillati</taxon>
        <taxon>Bacillota</taxon>
        <taxon>Bacilli</taxon>
        <taxon>Lactobacillales</taxon>
        <taxon>Lactobacillaceae</taxon>
        <taxon>Secundilactobacillus</taxon>
    </lineage>
</organism>
<dbReference type="NCBIfam" id="NF004014">
    <property type="entry name" value="PRK05477.1-4"/>
    <property type="match status" value="1"/>
</dbReference>
<dbReference type="AlphaFoldDB" id="A0A4R5NNV4"/>
<dbReference type="InterPro" id="IPR017959">
    <property type="entry name" value="Asn/Gln-tRNA_amidoTrfase_suB/E"/>
</dbReference>
<dbReference type="PANTHER" id="PTHR11659:SF0">
    <property type="entry name" value="GLUTAMYL-TRNA(GLN) AMIDOTRANSFERASE SUBUNIT B, MITOCHONDRIAL"/>
    <property type="match status" value="1"/>
</dbReference>
<dbReference type="GO" id="GO:0050566">
    <property type="term" value="F:asparaginyl-tRNA synthase (glutamine-hydrolyzing) activity"/>
    <property type="evidence" value="ECO:0007669"/>
    <property type="project" value="RHEA"/>
</dbReference>
<dbReference type="PANTHER" id="PTHR11659">
    <property type="entry name" value="GLUTAMYL-TRNA GLN AMIDOTRANSFERASE SUBUNIT B MITOCHONDRIAL AND PROKARYOTIC PET112-RELATED"/>
    <property type="match status" value="1"/>
</dbReference>
<dbReference type="PROSITE" id="PS01234">
    <property type="entry name" value="GATB"/>
    <property type="match status" value="1"/>
</dbReference>
<evidence type="ECO:0000256" key="5">
    <source>
        <dbReference type="ARBA" id="ARBA00022741"/>
    </source>
</evidence>
<evidence type="ECO:0000256" key="9">
    <source>
        <dbReference type="ARBA" id="ARBA00047380"/>
    </source>
</evidence>
<dbReference type="EMBL" id="PUFO01000044">
    <property type="protein sequence ID" value="TDG78240.1"/>
    <property type="molecule type" value="Genomic_DNA"/>
</dbReference>
<dbReference type="InterPro" id="IPR004413">
    <property type="entry name" value="GatB"/>
</dbReference>
<evidence type="ECO:0000313" key="13">
    <source>
        <dbReference type="EMBL" id="TDG78240.1"/>
    </source>
</evidence>
<dbReference type="InterPro" id="IPR042114">
    <property type="entry name" value="GatB_C_1"/>
</dbReference>
<comment type="caution">
    <text evidence="13">The sequence shown here is derived from an EMBL/GenBank/DDBJ whole genome shotgun (WGS) entry which is preliminary data.</text>
</comment>
<dbReference type="Pfam" id="PF02637">
    <property type="entry name" value="GatB_Yqey"/>
    <property type="match status" value="1"/>
</dbReference>
<dbReference type="GO" id="GO:0006412">
    <property type="term" value="P:translation"/>
    <property type="evidence" value="ECO:0007669"/>
    <property type="project" value="UniProtKB-UniRule"/>
</dbReference>
<evidence type="ECO:0000256" key="6">
    <source>
        <dbReference type="ARBA" id="ARBA00022840"/>
    </source>
</evidence>
<accession>A0A4R5NNV4</accession>
<evidence type="ECO:0000256" key="1">
    <source>
        <dbReference type="ARBA" id="ARBA00005306"/>
    </source>
</evidence>
<dbReference type="STRING" id="1122149.FD44_GL000068"/>
<comment type="catalytic activity">
    <reaction evidence="9 11">
        <text>L-aspartyl-tRNA(Asn) + L-glutamine + ATP + H2O = L-asparaginyl-tRNA(Asn) + L-glutamate + ADP + phosphate + 2 H(+)</text>
        <dbReference type="Rhea" id="RHEA:14513"/>
        <dbReference type="Rhea" id="RHEA-COMP:9674"/>
        <dbReference type="Rhea" id="RHEA-COMP:9677"/>
        <dbReference type="ChEBI" id="CHEBI:15377"/>
        <dbReference type="ChEBI" id="CHEBI:15378"/>
        <dbReference type="ChEBI" id="CHEBI:29985"/>
        <dbReference type="ChEBI" id="CHEBI:30616"/>
        <dbReference type="ChEBI" id="CHEBI:43474"/>
        <dbReference type="ChEBI" id="CHEBI:58359"/>
        <dbReference type="ChEBI" id="CHEBI:78515"/>
        <dbReference type="ChEBI" id="CHEBI:78516"/>
        <dbReference type="ChEBI" id="CHEBI:456216"/>
    </reaction>
</comment>
<dbReference type="Gene3D" id="1.10.150.380">
    <property type="entry name" value="GatB domain, N-terminal subdomain"/>
    <property type="match status" value="1"/>
</dbReference>
<dbReference type="FunFam" id="1.10.150.380:FF:000001">
    <property type="entry name" value="Aspartyl/glutamyl-tRNA(Asn/Gln) amidotransferase subunit B"/>
    <property type="match status" value="1"/>
</dbReference>
<evidence type="ECO:0000256" key="10">
    <source>
        <dbReference type="ARBA" id="ARBA00047913"/>
    </source>
</evidence>
<dbReference type="SUPFAM" id="SSF55931">
    <property type="entry name" value="Glutamine synthetase/guanido kinase"/>
    <property type="match status" value="1"/>
</dbReference>
<dbReference type="InterPro" id="IPR018027">
    <property type="entry name" value="Asn/Gln_amidotransferase"/>
</dbReference>
<evidence type="ECO:0000313" key="14">
    <source>
        <dbReference type="Proteomes" id="UP000294854"/>
    </source>
</evidence>
<keyword evidence="4 11" id="KW-0436">Ligase</keyword>
<dbReference type="FunFam" id="1.10.10.410:FF:000001">
    <property type="entry name" value="Aspartyl/glutamyl-tRNA(Asn/Gln) amidotransferase subunit B"/>
    <property type="match status" value="1"/>
</dbReference>
<dbReference type="EC" id="6.3.5.-" evidence="11"/>
<comment type="function">
    <text evidence="8 11">Allows the formation of correctly charged Asn-tRNA(Asn) or Gln-tRNA(Gln) through the transamidation of misacylated Asp-tRNA(Asn) or Glu-tRNA(Gln) in organisms which lack either or both of asparaginyl-tRNA or glutaminyl-tRNA synthetases. The reaction takes place in the presence of glutamine and ATP through an activated phospho-Asp-tRNA(Asn) or phospho-Glu-tRNA(Gln).</text>
</comment>
<dbReference type="NCBIfam" id="NF004011">
    <property type="entry name" value="PRK05477.1-1"/>
    <property type="match status" value="1"/>
</dbReference>
<dbReference type="SMART" id="SM00845">
    <property type="entry name" value="GatB_Yqey"/>
    <property type="match status" value="1"/>
</dbReference>
<evidence type="ECO:0000256" key="8">
    <source>
        <dbReference type="ARBA" id="ARBA00024799"/>
    </source>
</evidence>
<name>A0A4R5NNV4_9LACO</name>
<dbReference type="HAMAP" id="MF_00121">
    <property type="entry name" value="GatB"/>
    <property type="match status" value="1"/>
</dbReference>
<dbReference type="GO" id="GO:0050567">
    <property type="term" value="F:glutaminyl-tRNA synthase (glutamine-hydrolyzing) activity"/>
    <property type="evidence" value="ECO:0007669"/>
    <property type="project" value="UniProtKB-UniRule"/>
</dbReference>
<gene>
    <name evidence="11" type="primary">gatB</name>
    <name evidence="13" type="ORF">C5L31_001426</name>
</gene>
<sequence>MNFETTIGLEVHVELKTNSKIFSPSPVEFGDQPNANTNVIDWGYPGVLPTTNKGVVASGIMAALALHADIEKHNHFDRKNYFYPDNPKAYQITQAEKPIAHDGWIEVEVEGNKKKIGIAEMHIEEDAGKNTHERDHSYVDLNRQGTPLIEIVSKPDISSPDEAYAYLEALRQRIQFTGVSDVKMEEGSMRVDVNISVRPIGQKEYGTKTELKNLNSFNYVRKGLAFEEQRQQRVLMSGGTIQQETRRFDENSGKTILMRVKEGSDDYRYFPEPDLPALEISDDWIKEVRDSMPEMPANRRDRYVNDLGVTDYDAMVLTQTKEMSDFFDATVNAGADAKMAANYLQGDVNAFLNDNHLDLQDTKLTPDNLAGMVKLISDGTISSKMAKKVFKGITEGNEPKQFVEAHGLVQLSDPAKLQPIIDAILADNQQSIEDFNNGKDRAVGYLVGQIMKQTHGKANPQVVNKLLIASLKG</sequence>
<dbReference type="NCBIfam" id="NF004012">
    <property type="entry name" value="PRK05477.1-2"/>
    <property type="match status" value="1"/>
</dbReference>
<dbReference type="InterPro" id="IPR023168">
    <property type="entry name" value="GatB_Yqey_C_2"/>
</dbReference>
<dbReference type="RefSeq" id="WP_010619638.1">
    <property type="nucleotide sequence ID" value="NZ_CP042371.1"/>
</dbReference>
<dbReference type="InterPro" id="IPR003789">
    <property type="entry name" value="Asn/Gln_tRNA_amidoTrase-B-like"/>
</dbReference>
<evidence type="ECO:0000256" key="4">
    <source>
        <dbReference type="ARBA" id="ARBA00022598"/>
    </source>
</evidence>
<keyword evidence="5 11" id="KW-0547">Nucleotide-binding</keyword>
<evidence type="ECO:0000256" key="11">
    <source>
        <dbReference type="HAMAP-Rule" id="MF_00121"/>
    </source>
</evidence>
<dbReference type="SUPFAM" id="SSF89095">
    <property type="entry name" value="GatB/YqeY motif"/>
    <property type="match status" value="1"/>
</dbReference>
<dbReference type="Gene3D" id="1.10.10.410">
    <property type="match status" value="1"/>
</dbReference>
<evidence type="ECO:0000259" key="12">
    <source>
        <dbReference type="SMART" id="SM00845"/>
    </source>
</evidence>
<dbReference type="Pfam" id="PF02934">
    <property type="entry name" value="GatB_N"/>
    <property type="match status" value="1"/>
</dbReference>
<dbReference type="InterPro" id="IPR017958">
    <property type="entry name" value="Gln-tRNA_amidoTrfase_suB_CS"/>
</dbReference>
<dbReference type="Proteomes" id="UP000294854">
    <property type="component" value="Unassembled WGS sequence"/>
</dbReference>
<evidence type="ECO:0000256" key="2">
    <source>
        <dbReference type="ARBA" id="ARBA00011123"/>
    </source>
</evidence>
<keyword evidence="6 11" id="KW-0067">ATP-binding</keyword>
<protein>
    <recommendedName>
        <fullName evidence="3 11">Aspartyl/glutamyl-tRNA(Asn/Gln) amidotransferase subunit B</fullName>
        <shortName evidence="11">Asp/Glu-ADT subunit B</shortName>
        <ecNumber evidence="11">6.3.5.-</ecNumber>
    </recommendedName>
</protein>
<dbReference type="NCBIfam" id="TIGR00133">
    <property type="entry name" value="gatB"/>
    <property type="match status" value="1"/>
</dbReference>
<comment type="similarity">
    <text evidence="1 11">Belongs to the GatB/GatE family. GatB subfamily.</text>
</comment>
<comment type="subunit">
    <text evidence="2 11">Heterotrimer of A, B and C subunits.</text>
</comment>
<dbReference type="OrthoDB" id="9804078at2"/>
<feature type="domain" description="Asn/Gln amidotransferase" evidence="12">
    <location>
        <begin position="325"/>
        <end position="471"/>
    </location>
</feature>
<dbReference type="InterPro" id="IPR006075">
    <property type="entry name" value="Asn/Gln-tRNA_Trfase_suB/E_cat"/>
</dbReference>
<dbReference type="InterPro" id="IPR014746">
    <property type="entry name" value="Gln_synth/guanido_kin_cat_dom"/>
</dbReference>
<dbReference type="GO" id="GO:0005524">
    <property type="term" value="F:ATP binding"/>
    <property type="evidence" value="ECO:0007669"/>
    <property type="project" value="UniProtKB-KW"/>
</dbReference>
<keyword evidence="14" id="KW-1185">Reference proteome</keyword>
<proteinExistence type="inferred from homology"/>
<evidence type="ECO:0000256" key="7">
    <source>
        <dbReference type="ARBA" id="ARBA00022917"/>
    </source>
</evidence>
<comment type="catalytic activity">
    <reaction evidence="10 11">
        <text>L-glutamyl-tRNA(Gln) + L-glutamine + ATP + H2O = L-glutaminyl-tRNA(Gln) + L-glutamate + ADP + phosphate + H(+)</text>
        <dbReference type="Rhea" id="RHEA:17521"/>
        <dbReference type="Rhea" id="RHEA-COMP:9681"/>
        <dbReference type="Rhea" id="RHEA-COMP:9684"/>
        <dbReference type="ChEBI" id="CHEBI:15377"/>
        <dbReference type="ChEBI" id="CHEBI:15378"/>
        <dbReference type="ChEBI" id="CHEBI:29985"/>
        <dbReference type="ChEBI" id="CHEBI:30616"/>
        <dbReference type="ChEBI" id="CHEBI:43474"/>
        <dbReference type="ChEBI" id="CHEBI:58359"/>
        <dbReference type="ChEBI" id="CHEBI:78520"/>
        <dbReference type="ChEBI" id="CHEBI:78521"/>
        <dbReference type="ChEBI" id="CHEBI:456216"/>
    </reaction>
</comment>
<evidence type="ECO:0000256" key="3">
    <source>
        <dbReference type="ARBA" id="ARBA00016923"/>
    </source>
</evidence>
<dbReference type="GO" id="GO:0070681">
    <property type="term" value="P:glutaminyl-tRNAGln biosynthesis via transamidation"/>
    <property type="evidence" value="ECO:0007669"/>
    <property type="project" value="TreeGrafter"/>
</dbReference>
<reference evidence="13 14" key="1">
    <citation type="journal article" date="2019" name="Appl. Microbiol. Biotechnol.">
        <title>Uncovering carbohydrate metabolism through a genotype-phenotype association study of 56 lactic acid bacteria genomes.</title>
        <authorList>
            <person name="Buron-Moles G."/>
            <person name="Chailyan A."/>
            <person name="Dolejs I."/>
            <person name="Forster J."/>
            <person name="Miks M.H."/>
        </authorList>
    </citation>
    <scope>NUCLEOTIDE SEQUENCE [LARGE SCALE GENOMIC DNA]</scope>
    <source>
        <strain evidence="13 14">ATCC 49373</strain>
    </source>
</reference>
<keyword evidence="7 11" id="KW-0648">Protein biosynthesis</keyword>